<dbReference type="PRINTS" id="PR00793">
    <property type="entry name" value="PROAMNOPTASE"/>
</dbReference>
<name>A0A8H6JNG3_9PEZI</name>
<dbReference type="GO" id="GO:0008233">
    <property type="term" value="F:peptidase activity"/>
    <property type="evidence" value="ECO:0007669"/>
    <property type="project" value="InterPro"/>
</dbReference>
<proteinExistence type="inferred from homology"/>
<keyword evidence="2" id="KW-0378">Hydrolase</keyword>
<comment type="similarity">
    <text evidence="1">Belongs to the peptidase S33 family.</text>
</comment>
<comment type="caution">
    <text evidence="4">The sequence shown here is derived from an EMBL/GenBank/DDBJ whole genome shotgun (WGS) entry which is preliminary data.</text>
</comment>
<dbReference type="PANTHER" id="PTHR43248:SF2">
    <property type="entry name" value="PROLYL AMINOPEPTIDASE"/>
    <property type="match status" value="1"/>
</dbReference>
<dbReference type="InterPro" id="IPR051601">
    <property type="entry name" value="Serine_prot/Carboxylest_S33"/>
</dbReference>
<organism evidence="4 5">
    <name type="scientific">Colletotrichum sojae</name>
    <dbReference type="NCBI Taxonomy" id="2175907"/>
    <lineage>
        <taxon>Eukaryota</taxon>
        <taxon>Fungi</taxon>
        <taxon>Dikarya</taxon>
        <taxon>Ascomycota</taxon>
        <taxon>Pezizomycotina</taxon>
        <taxon>Sordariomycetes</taxon>
        <taxon>Hypocreomycetidae</taxon>
        <taxon>Glomerellales</taxon>
        <taxon>Glomerellaceae</taxon>
        <taxon>Colletotrichum</taxon>
        <taxon>Colletotrichum orchidearum species complex</taxon>
    </lineage>
</organism>
<dbReference type="SUPFAM" id="SSF53474">
    <property type="entry name" value="alpha/beta-Hydrolases"/>
    <property type="match status" value="1"/>
</dbReference>
<dbReference type="PANTHER" id="PTHR43248">
    <property type="entry name" value="2-SUCCINYL-6-HYDROXY-2,4-CYCLOHEXADIENE-1-CARBOXYLATE SYNTHASE"/>
    <property type="match status" value="1"/>
</dbReference>
<dbReference type="AlphaFoldDB" id="A0A8H6JNG3"/>
<dbReference type="InterPro" id="IPR029058">
    <property type="entry name" value="AB_hydrolase_fold"/>
</dbReference>
<dbReference type="EMBL" id="WIGN01000031">
    <property type="protein sequence ID" value="KAF6815931.1"/>
    <property type="molecule type" value="Genomic_DNA"/>
</dbReference>
<dbReference type="Proteomes" id="UP000652219">
    <property type="component" value="Unassembled WGS sequence"/>
</dbReference>
<keyword evidence="5" id="KW-1185">Reference proteome</keyword>
<feature type="domain" description="AB hydrolase-1" evidence="3">
    <location>
        <begin position="91"/>
        <end position="255"/>
    </location>
</feature>
<dbReference type="GO" id="GO:0006508">
    <property type="term" value="P:proteolysis"/>
    <property type="evidence" value="ECO:0007669"/>
    <property type="project" value="InterPro"/>
</dbReference>
<gene>
    <name evidence="4" type="ORF">CSOJ01_03200</name>
</gene>
<evidence type="ECO:0000259" key="3">
    <source>
        <dbReference type="Pfam" id="PF00561"/>
    </source>
</evidence>
<dbReference type="InterPro" id="IPR002410">
    <property type="entry name" value="Peptidase_S33"/>
</dbReference>
<dbReference type="InterPro" id="IPR000073">
    <property type="entry name" value="AB_hydrolase_1"/>
</dbReference>
<sequence>MTSKLISAAKLLSKRSHVIPGNSITIPDKTEPLLNRHTGQFLVSELFFEVPKDYSNKSAGVLQLFGRSVTKHEKPIVPPTESEKEQAEQKPWMVFLQGGPGFGNPEPQDSPVTRTALERGYQVLFLDYRGVGLSSPVSAATLALQGDAQKQADHLKLLRQDNIVNDLEAVRAYLTQDFPEEKKKWSLFGQSFGGFVSLTYLSKFPKGLREVFLTGGLAPVGKKPEQVYEATFKKVMERNQAYYEKYPEDIEAVHQVSRFIQEKKKVPLPGGGFLTVPRLLTMGLAFGSHGGLDSVHNVILKLKTDLEQFGFFTRSSLTDVETATSFDSNIIYAILHEAIYCEQPGWASNWAAYRVGKSLEKFSWLAEEPVISEFTAPPLYFSGEMIFPLHFETYPELIKLREAAEILAKFDQWPELYDPEQLRQNTVPVYAAGYIDDMYVDYHFARDTAALVKGCKVYETNQLYHSALRSKTEDVMRELFKLRDNPID</sequence>
<protein>
    <recommendedName>
        <fullName evidence="3">AB hydrolase-1 domain-containing protein</fullName>
    </recommendedName>
</protein>
<dbReference type="Pfam" id="PF00561">
    <property type="entry name" value="Abhydrolase_1"/>
    <property type="match status" value="1"/>
</dbReference>
<evidence type="ECO:0000256" key="1">
    <source>
        <dbReference type="ARBA" id="ARBA00010088"/>
    </source>
</evidence>
<evidence type="ECO:0000313" key="5">
    <source>
        <dbReference type="Proteomes" id="UP000652219"/>
    </source>
</evidence>
<evidence type="ECO:0000256" key="2">
    <source>
        <dbReference type="ARBA" id="ARBA00022801"/>
    </source>
</evidence>
<accession>A0A8H6JNG3</accession>
<dbReference type="Gene3D" id="3.40.50.1820">
    <property type="entry name" value="alpha/beta hydrolase"/>
    <property type="match status" value="1"/>
</dbReference>
<reference evidence="4 5" key="1">
    <citation type="journal article" date="2020" name="Phytopathology">
        <title>Genome Sequence Resources of Colletotrichum truncatum, C. plurivorum, C. musicola, and C. sojae: Four Species Pathogenic to Soybean (Glycine max).</title>
        <authorList>
            <person name="Rogerio F."/>
            <person name="Boufleur T.R."/>
            <person name="Ciampi-Guillardi M."/>
            <person name="Sukno S.A."/>
            <person name="Thon M.R."/>
            <person name="Massola Junior N.S."/>
            <person name="Baroncelli R."/>
        </authorList>
    </citation>
    <scope>NUCLEOTIDE SEQUENCE [LARGE SCALE GENOMIC DNA]</scope>
    <source>
        <strain evidence="4 5">LFN0009</strain>
    </source>
</reference>
<evidence type="ECO:0000313" key="4">
    <source>
        <dbReference type="EMBL" id="KAF6815931.1"/>
    </source>
</evidence>